<keyword evidence="4" id="KW-0411">Iron-sulfur</keyword>
<dbReference type="SUPFAM" id="SSF102114">
    <property type="entry name" value="Radical SAM enzymes"/>
    <property type="match status" value="1"/>
</dbReference>
<dbReference type="SFLD" id="SFLDG01067">
    <property type="entry name" value="SPASM/twitch_domain_containing"/>
    <property type="match status" value="1"/>
</dbReference>
<keyword evidence="3" id="KW-0408">Iron</keyword>
<dbReference type="Gene3D" id="3.20.20.70">
    <property type="entry name" value="Aldolase class I"/>
    <property type="match status" value="1"/>
</dbReference>
<evidence type="ECO:0000256" key="4">
    <source>
        <dbReference type="ARBA" id="ARBA00023014"/>
    </source>
</evidence>
<dbReference type="SFLD" id="SFLDS00029">
    <property type="entry name" value="Radical_SAM"/>
    <property type="match status" value="1"/>
</dbReference>
<evidence type="ECO:0000256" key="3">
    <source>
        <dbReference type="ARBA" id="ARBA00023004"/>
    </source>
</evidence>
<dbReference type="InterPro" id="IPR050377">
    <property type="entry name" value="Radical_SAM_PqqE_MftC-like"/>
</dbReference>
<reference evidence="6 7" key="1">
    <citation type="submission" date="2024-09" db="EMBL/GenBank/DDBJ databases">
        <title>Laminarin stimulates single cell rates of sulfate reduction while oxygen inhibits transcriptomic activity in coastal marine sediment.</title>
        <authorList>
            <person name="Lindsay M."/>
            <person name="Orcutt B."/>
            <person name="Emerson D."/>
            <person name="Stepanauskas R."/>
            <person name="D'Angelo T."/>
        </authorList>
    </citation>
    <scope>NUCLEOTIDE SEQUENCE [LARGE SCALE GENOMIC DNA]</scope>
    <source>
        <strain evidence="6">SAG AM-311-K15</strain>
    </source>
</reference>
<dbReference type="InterPro" id="IPR058240">
    <property type="entry name" value="rSAM_sf"/>
</dbReference>
<name>A0ABV6YSZ7_UNCC1</name>
<evidence type="ECO:0000256" key="2">
    <source>
        <dbReference type="ARBA" id="ARBA00022723"/>
    </source>
</evidence>
<protein>
    <submittedName>
        <fullName evidence="6">Radical SAM/SPASM domain-containing protein</fullName>
    </submittedName>
</protein>
<keyword evidence="2" id="KW-0479">Metal-binding</keyword>
<dbReference type="PROSITE" id="PS51918">
    <property type="entry name" value="RADICAL_SAM"/>
    <property type="match status" value="1"/>
</dbReference>
<evidence type="ECO:0000313" key="7">
    <source>
        <dbReference type="Proteomes" id="UP001594351"/>
    </source>
</evidence>
<dbReference type="SMART" id="SM00729">
    <property type="entry name" value="Elp3"/>
    <property type="match status" value="1"/>
</dbReference>
<dbReference type="Pfam" id="PF04055">
    <property type="entry name" value="Radical_SAM"/>
    <property type="match status" value="1"/>
</dbReference>
<evidence type="ECO:0000259" key="5">
    <source>
        <dbReference type="PROSITE" id="PS51918"/>
    </source>
</evidence>
<dbReference type="EMBL" id="JBHPBY010000030">
    <property type="protein sequence ID" value="MFC1849291.1"/>
    <property type="molecule type" value="Genomic_DNA"/>
</dbReference>
<dbReference type="InterPro" id="IPR023885">
    <property type="entry name" value="4Fe4S-binding_SPASM_dom"/>
</dbReference>
<dbReference type="InterPro" id="IPR006638">
    <property type="entry name" value="Elp3/MiaA/NifB-like_rSAM"/>
</dbReference>
<sequence length="332" mass="38019">MKPNEFMNKNNKPTEATVSRRANLTEVAQIVIVELTTKCNFYCKMCIIHDIKKPKDINEKVIYNLLENTNSLKSILFVGMGEPTLCNNIMPYIKEIHKKGIPLIIVTNGSTLKPDLIDLIVKTNTNVVISFDAATKETFEKIKINADFSSIMKSIQNINLKKAEIPSSTSKISLRFVAMKSNIEELPSLVHLANSLNIDSIDVSQINIHYNCREETLEREQFDYYFEIAKETAEKLSIQLTLDEESTKLNCSQPFVTIDGKIKVSCNYHCIVGDLNKQSFENLWNSQKYKDIRDKLTKGEFPLYVRFNNLINTIKYVYPAAIKVIIRKLSFN</sequence>
<keyword evidence="7" id="KW-1185">Reference proteome</keyword>
<evidence type="ECO:0000313" key="6">
    <source>
        <dbReference type="EMBL" id="MFC1849291.1"/>
    </source>
</evidence>
<dbReference type="InterPro" id="IPR007197">
    <property type="entry name" value="rSAM"/>
</dbReference>
<feature type="domain" description="Radical SAM core" evidence="5">
    <location>
        <begin position="25"/>
        <end position="239"/>
    </location>
</feature>
<dbReference type="CDD" id="cd01335">
    <property type="entry name" value="Radical_SAM"/>
    <property type="match status" value="1"/>
</dbReference>
<accession>A0ABV6YSZ7</accession>
<dbReference type="PANTHER" id="PTHR11228">
    <property type="entry name" value="RADICAL SAM DOMAIN PROTEIN"/>
    <property type="match status" value="1"/>
</dbReference>
<gene>
    <name evidence="6" type="ORF">ACFL27_03685</name>
</gene>
<dbReference type="Pfam" id="PF13186">
    <property type="entry name" value="SPASM"/>
    <property type="match status" value="1"/>
</dbReference>
<comment type="caution">
    <text evidence="6">The sequence shown here is derived from an EMBL/GenBank/DDBJ whole genome shotgun (WGS) entry which is preliminary data.</text>
</comment>
<keyword evidence="1" id="KW-0949">S-adenosyl-L-methionine</keyword>
<dbReference type="PANTHER" id="PTHR11228:SF7">
    <property type="entry name" value="PQQA PEPTIDE CYCLASE"/>
    <property type="match status" value="1"/>
</dbReference>
<proteinExistence type="predicted"/>
<organism evidence="6 7">
    <name type="scientific">candidate division CSSED10-310 bacterium</name>
    <dbReference type="NCBI Taxonomy" id="2855610"/>
    <lineage>
        <taxon>Bacteria</taxon>
        <taxon>Bacteria division CSSED10-310</taxon>
    </lineage>
</organism>
<dbReference type="Proteomes" id="UP001594351">
    <property type="component" value="Unassembled WGS sequence"/>
</dbReference>
<dbReference type="InterPro" id="IPR013785">
    <property type="entry name" value="Aldolase_TIM"/>
</dbReference>
<evidence type="ECO:0000256" key="1">
    <source>
        <dbReference type="ARBA" id="ARBA00022691"/>
    </source>
</evidence>
<dbReference type="CDD" id="cd21109">
    <property type="entry name" value="SPASM"/>
    <property type="match status" value="1"/>
</dbReference>